<dbReference type="Proteomes" id="UP001057375">
    <property type="component" value="Unassembled WGS sequence"/>
</dbReference>
<evidence type="ECO:0000313" key="3">
    <source>
        <dbReference type="Proteomes" id="UP001057375"/>
    </source>
</evidence>
<dbReference type="InterPro" id="IPR025887">
    <property type="entry name" value="Glyco_hydro_31_N_dom"/>
</dbReference>
<accession>A0ABQ5KL85</accession>
<dbReference type="InterPro" id="IPR011013">
    <property type="entry name" value="Gal_mutarotase_sf_dom"/>
</dbReference>
<feature type="non-terminal residue" evidence="2">
    <location>
        <position position="186"/>
    </location>
</feature>
<keyword evidence="3" id="KW-1185">Reference proteome</keyword>
<organism evidence="2 3">
    <name type="scientific">Aduncisulcus paluster</name>
    <dbReference type="NCBI Taxonomy" id="2918883"/>
    <lineage>
        <taxon>Eukaryota</taxon>
        <taxon>Metamonada</taxon>
        <taxon>Carpediemonas-like organisms</taxon>
        <taxon>Aduncisulcus</taxon>
    </lineage>
</organism>
<name>A0ABQ5KL85_9EUKA</name>
<evidence type="ECO:0000259" key="1">
    <source>
        <dbReference type="Pfam" id="PF13802"/>
    </source>
</evidence>
<evidence type="ECO:0000313" key="2">
    <source>
        <dbReference type="EMBL" id="GKT32084.1"/>
    </source>
</evidence>
<dbReference type="Pfam" id="PF13802">
    <property type="entry name" value="Gal_mutarotas_2"/>
    <property type="match status" value="1"/>
</dbReference>
<feature type="domain" description="Glycoside hydrolase family 31 N-terminal" evidence="1">
    <location>
        <begin position="62"/>
        <end position="167"/>
    </location>
</feature>
<dbReference type="SUPFAM" id="SSF74650">
    <property type="entry name" value="Galactose mutarotase-like"/>
    <property type="match status" value="1"/>
</dbReference>
<protein>
    <recommendedName>
        <fullName evidence="1">Glycoside hydrolase family 31 N-terminal domain-containing protein</fullName>
    </recommendedName>
</protein>
<dbReference type="EMBL" id="BQXS01009903">
    <property type="protein sequence ID" value="GKT32084.1"/>
    <property type="molecule type" value="Genomic_DNA"/>
</dbReference>
<sequence length="186" mass="20776">MSLRFYGKAGVAGTIDTMVELRAEGDQLYWSCGPFADDAAQSAIVPEKSGKLILGAFEVHYENNPFSFAVLLGEQPVLQTVPGGAIELGLVLDEVVEISASLKLENEKLYGFGERYNRLNQRGEHIDQFVYNQYKDQGVRTYMPMPLFYTTSGYGMHMVTESYSWFDIEKTKQGVLTLGVESESMT</sequence>
<dbReference type="CDD" id="cd14752">
    <property type="entry name" value="GH31_N"/>
    <property type="match status" value="1"/>
</dbReference>
<dbReference type="Gene3D" id="2.60.40.1760">
    <property type="entry name" value="glycosyl hydrolase (family 31)"/>
    <property type="match status" value="1"/>
</dbReference>
<proteinExistence type="predicted"/>
<comment type="caution">
    <text evidence="2">The sequence shown here is derived from an EMBL/GenBank/DDBJ whole genome shotgun (WGS) entry which is preliminary data.</text>
</comment>
<reference evidence="2" key="1">
    <citation type="submission" date="2022-03" db="EMBL/GenBank/DDBJ databases">
        <title>Draft genome sequence of Aduncisulcus paluster, a free-living microaerophilic Fornicata.</title>
        <authorList>
            <person name="Yuyama I."/>
            <person name="Kume K."/>
            <person name="Tamura T."/>
            <person name="Inagaki Y."/>
            <person name="Hashimoto T."/>
        </authorList>
    </citation>
    <scope>NUCLEOTIDE SEQUENCE</scope>
    <source>
        <strain evidence="2">NY0171</strain>
    </source>
</reference>
<gene>
    <name evidence="2" type="ORF">ADUPG1_006331</name>
</gene>